<evidence type="ECO:0000313" key="3">
    <source>
        <dbReference type="Proteomes" id="UP000005392"/>
    </source>
</evidence>
<feature type="transmembrane region" description="Helical" evidence="1">
    <location>
        <begin position="12"/>
        <end position="30"/>
    </location>
</feature>
<reference evidence="2 3" key="1">
    <citation type="submission" date="2011-05" db="EMBL/GenBank/DDBJ databases">
        <authorList>
            <person name="Muzny D."/>
            <person name="Qin X."/>
            <person name="Deng J."/>
            <person name="Jiang H."/>
            <person name="Liu Y."/>
            <person name="Qu J."/>
            <person name="Song X.-Z."/>
            <person name="Zhang L."/>
            <person name="Thornton R."/>
            <person name="Coyle M."/>
            <person name="Francisco L."/>
            <person name="Jackson L."/>
            <person name="Javaid M."/>
            <person name="Korchina V."/>
            <person name="Kovar C."/>
            <person name="Mata R."/>
            <person name="Mathew T."/>
            <person name="Ngo R."/>
            <person name="Nguyen L."/>
            <person name="Nguyen N."/>
            <person name="Okwuonu G."/>
            <person name="Ongeri F."/>
            <person name="Pham C."/>
            <person name="Simmons D."/>
            <person name="Wilczek-Boney K."/>
            <person name="Hale W."/>
            <person name="Jakkamsetti A."/>
            <person name="Pham P."/>
            <person name="Ruth R."/>
            <person name="San Lucas F."/>
            <person name="Warren J."/>
            <person name="Zhang J."/>
            <person name="Zhao Z."/>
            <person name="Zhou C."/>
            <person name="Zhu D."/>
            <person name="Lee S."/>
            <person name="Bess C."/>
            <person name="Blankenburg K."/>
            <person name="Forbes L."/>
            <person name="Fu Q."/>
            <person name="Gubbala S."/>
            <person name="Hirani K."/>
            <person name="Jayaseelan J.C."/>
            <person name="Lara F."/>
            <person name="Munidasa M."/>
            <person name="Palculict T."/>
            <person name="Patil S."/>
            <person name="Pu L.-L."/>
            <person name="Saada N."/>
            <person name="Tang L."/>
            <person name="Weissenberger G."/>
            <person name="Zhu Y."/>
            <person name="Hemphill L."/>
            <person name="Shang Y."/>
            <person name="Youmans B."/>
            <person name="Ayvaz T."/>
            <person name="Ross M."/>
            <person name="Santibanez J."/>
            <person name="Aqrawi P."/>
            <person name="Gross S."/>
            <person name="Joshi V."/>
            <person name="Fowler G."/>
            <person name="Nazareth L."/>
            <person name="Reid J."/>
            <person name="Worley K."/>
            <person name="Petrosino J."/>
            <person name="Highlander S."/>
            <person name="Gibbs R."/>
        </authorList>
    </citation>
    <scope>NUCLEOTIDE SEQUENCE [LARGE SCALE GENOMIC DNA]</scope>
    <source>
        <strain evidence="2 3">ATCC 51191</strain>
    </source>
</reference>
<dbReference type="HOGENOM" id="CLU_055257_2_2_0"/>
<dbReference type="Pfam" id="PF06541">
    <property type="entry name" value="ABC_trans_CmpB"/>
    <property type="match status" value="1"/>
</dbReference>
<evidence type="ECO:0000256" key="1">
    <source>
        <dbReference type="SAM" id="Phobius"/>
    </source>
</evidence>
<dbReference type="EMBL" id="AFQD01000063">
    <property type="protein sequence ID" value="EGQ80564.1"/>
    <property type="molecule type" value="Genomic_DNA"/>
</dbReference>
<keyword evidence="1" id="KW-0472">Membrane</keyword>
<feature type="transmembrane region" description="Helical" evidence="1">
    <location>
        <begin position="145"/>
        <end position="164"/>
    </location>
</feature>
<feature type="transmembrane region" description="Helical" evidence="1">
    <location>
        <begin position="74"/>
        <end position="97"/>
    </location>
</feature>
<keyword evidence="1" id="KW-0812">Transmembrane</keyword>
<gene>
    <name evidence="2" type="ORF">HMPREF9094_0410</name>
</gene>
<dbReference type="PATRIC" id="fig|997347.4.peg.384"/>
<feature type="transmembrane region" description="Helical" evidence="1">
    <location>
        <begin position="118"/>
        <end position="139"/>
    </location>
</feature>
<evidence type="ECO:0000313" key="2">
    <source>
        <dbReference type="EMBL" id="EGQ80564.1"/>
    </source>
</evidence>
<dbReference type="InterPro" id="IPR010540">
    <property type="entry name" value="CmpB_TMEM229"/>
</dbReference>
<dbReference type="Proteomes" id="UP000005392">
    <property type="component" value="Unassembled WGS sequence"/>
</dbReference>
<dbReference type="AlphaFoldDB" id="F9EKF6"/>
<keyword evidence="3" id="KW-1185">Reference proteome</keyword>
<evidence type="ECO:0008006" key="4">
    <source>
        <dbReference type="Google" id="ProtNLM"/>
    </source>
</evidence>
<accession>F9EKF6</accession>
<name>F9EKF6_9FUSO</name>
<proteinExistence type="predicted"/>
<protein>
    <recommendedName>
        <fullName evidence="4">ABC transporter permease</fullName>
    </recommendedName>
</protein>
<keyword evidence="1" id="KW-1133">Transmembrane helix</keyword>
<feature type="transmembrane region" description="Helical" evidence="1">
    <location>
        <begin position="42"/>
        <end position="62"/>
    </location>
</feature>
<comment type="caution">
    <text evidence="2">The sequence shown here is derived from an EMBL/GenBank/DDBJ whole genome shotgun (WGS) entry which is preliminary data.</text>
</comment>
<sequence length="243" mass="28345">MEEKTMYINRYIIAYFVFSVLGWVWESIYCTTKEKKWQNRGFLYGPLCPIYGFGSVIGLLFYDLISYGIIPSLSWWMILIAGFFVSMLLEYPTSYILERLFHARWWDYNDLPLNINGRISVITSVGFGIGAIIILNYLIPNFEKIYIIIPDFIVVFIAVVLVALHSADFTLTVSHLTNFQRNLDDMEGAFQSKMTVIVDNFYEKQSKLYGKTLSRIASFKMSEPHNMIAEKILKLVRESRREK</sequence>
<organism evidence="2 3">
    <name type="scientific">Fusobacterium animalis ATCC 51191</name>
    <dbReference type="NCBI Taxonomy" id="997347"/>
    <lineage>
        <taxon>Bacteria</taxon>
        <taxon>Fusobacteriati</taxon>
        <taxon>Fusobacteriota</taxon>
        <taxon>Fusobacteriia</taxon>
        <taxon>Fusobacteriales</taxon>
        <taxon>Fusobacteriaceae</taxon>
        <taxon>Fusobacterium</taxon>
    </lineage>
</organism>